<dbReference type="EMBL" id="JAUESC010000382">
    <property type="protein sequence ID" value="KAK0588150.1"/>
    <property type="molecule type" value="Genomic_DNA"/>
</dbReference>
<dbReference type="AlphaFoldDB" id="A0AA39SEE0"/>
<sequence>MANRRRDSPCACLYHGSCRPKVEKMNKRLGRLGFWRSEQKGQRSRRTRVTGTEIQDFSLANSPVDSSIDSPIDYLIPYPDTDAGASTVVLSEHDQPVVTISSTSVGLSPSLPIPLPAWVPTRPTINEMLVRAAKARGSSV</sequence>
<evidence type="ECO:0000313" key="2">
    <source>
        <dbReference type="Proteomes" id="UP001168877"/>
    </source>
</evidence>
<gene>
    <name evidence="1" type="ORF">LWI29_035077</name>
</gene>
<proteinExistence type="predicted"/>
<protein>
    <submittedName>
        <fullName evidence="1">Uncharacterized protein</fullName>
    </submittedName>
</protein>
<reference evidence="1" key="1">
    <citation type="journal article" date="2022" name="Plant J.">
        <title>Strategies of tolerance reflected in two North American maple genomes.</title>
        <authorList>
            <person name="McEvoy S.L."/>
            <person name="Sezen U.U."/>
            <person name="Trouern-Trend A."/>
            <person name="McMahon S.M."/>
            <person name="Schaberg P.G."/>
            <person name="Yang J."/>
            <person name="Wegrzyn J.L."/>
            <person name="Swenson N.G."/>
        </authorList>
    </citation>
    <scope>NUCLEOTIDE SEQUENCE</scope>
    <source>
        <strain evidence="1">NS2018</strain>
    </source>
</reference>
<name>A0AA39SEE0_ACESA</name>
<keyword evidence="2" id="KW-1185">Reference proteome</keyword>
<accession>A0AA39SEE0</accession>
<comment type="caution">
    <text evidence="1">The sequence shown here is derived from an EMBL/GenBank/DDBJ whole genome shotgun (WGS) entry which is preliminary data.</text>
</comment>
<organism evidence="1 2">
    <name type="scientific">Acer saccharum</name>
    <name type="common">Sugar maple</name>
    <dbReference type="NCBI Taxonomy" id="4024"/>
    <lineage>
        <taxon>Eukaryota</taxon>
        <taxon>Viridiplantae</taxon>
        <taxon>Streptophyta</taxon>
        <taxon>Embryophyta</taxon>
        <taxon>Tracheophyta</taxon>
        <taxon>Spermatophyta</taxon>
        <taxon>Magnoliopsida</taxon>
        <taxon>eudicotyledons</taxon>
        <taxon>Gunneridae</taxon>
        <taxon>Pentapetalae</taxon>
        <taxon>rosids</taxon>
        <taxon>malvids</taxon>
        <taxon>Sapindales</taxon>
        <taxon>Sapindaceae</taxon>
        <taxon>Hippocastanoideae</taxon>
        <taxon>Acereae</taxon>
        <taxon>Acer</taxon>
    </lineage>
</organism>
<evidence type="ECO:0000313" key="1">
    <source>
        <dbReference type="EMBL" id="KAK0588150.1"/>
    </source>
</evidence>
<dbReference type="Proteomes" id="UP001168877">
    <property type="component" value="Unassembled WGS sequence"/>
</dbReference>
<reference evidence="1" key="2">
    <citation type="submission" date="2023-06" db="EMBL/GenBank/DDBJ databases">
        <authorList>
            <person name="Swenson N.G."/>
            <person name="Wegrzyn J.L."/>
            <person name="Mcevoy S.L."/>
        </authorList>
    </citation>
    <scope>NUCLEOTIDE SEQUENCE</scope>
    <source>
        <strain evidence="1">NS2018</strain>
        <tissue evidence="1">Leaf</tissue>
    </source>
</reference>